<gene>
    <name evidence="2" type="ORF">ID09_06080</name>
</gene>
<dbReference type="Proteomes" id="UP000028185">
    <property type="component" value="Chromosome"/>
</dbReference>
<dbReference type="InterPro" id="IPR025164">
    <property type="entry name" value="Toastrack_DUF4097"/>
</dbReference>
<organism evidence="2 3">
    <name type="scientific">Streptococcus suis 6407</name>
    <dbReference type="NCBI Taxonomy" id="1214179"/>
    <lineage>
        <taxon>Bacteria</taxon>
        <taxon>Bacillati</taxon>
        <taxon>Bacillota</taxon>
        <taxon>Bacilli</taxon>
        <taxon>Lactobacillales</taxon>
        <taxon>Streptococcaceae</taxon>
        <taxon>Streptococcus</taxon>
    </lineage>
</organism>
<dbReference type="Pfam" id="PF13349">
    <property type="entry name" value="DUF4097"/>
    <property type="match status" value="1"/>
</dbReference>
<dbReference type="AlphaFoldDB" id="A0A075SE40"/>
<reference evidence="2 3" key="1">
    <citation type="journal article" date="2014" name="Genome Announc.">
        <title>Whole-Genome Sequence of Streptococcus suis Serotype 4 Reference Strain 6407.</title>
        <authorList>
            <person name="Wang K."/>
            <person name="Chen J."/>
            <person name="Yao H."/>
            <person name="Lu C."/>
        </authorList>
    </citation>
    <scope>NUCLEOTIDE SEQUENCE [LARGE SCALE GENOMIC DNA]</scope>
    <source>
        <strain evidence="2">6407</strain>
    </source>
</reference>
<dbReference type="HOGENOM" id="CLU_930382_0_0_9"/>
<evidence type="ECO:0000313" key="2">
    <source>
        <dbReference type="EMBL" id="AIG43612.1"/>
    </source>
</evidence>
<sequence>MKQLKPFTKISLSLLGLGAILSLISYLAGGWTNMKTVAENYFQPQTASFTDIRSIEVNEKLSIMPSPDNQFHLHYYRNQHKDIDLLSHQVQDGKLTISSAYQGIVTYNGLLEPILNLVNDQNVAYYQPVLQIPKNSTIETLSGNLQGDLYLDKVTIQNLELTAEDGDMLIENSQLSFAHLSHLNGEVAINHSTLISPKDISDTVGSSLTIEDGDFKAENLKLEGRHSISNYGGSIDISLHSKTKTDIHIDASQNNLGIDLPTYSNPHATNYLYISTLDGELNIQ</sequence>
<protein>
    <recommendedName>
        <fullName evidence="1">DUF4097 domain-containing protein</fullName>
    </recommendedName>
</protein>
<proteinExistence type="predicted"/>
<dbReference type="PATRIC" id="fig|1214179.4.peg.1183"/>
<dbReference type="RefSeq" id="WP_024381378.1">
    <property type="nucleotide sequence ID" value="NZ_ALLE01000002.1"/>
</dbReference>
<feature type="domain" description="DUF4097" evidence="1">
    <location>
        <begin position="60"/>
        <end position="262"/>
    </location>
</feature>
<evidence type="ECO:0000313" key="3">
    <source>
        <dbReference type="Proteomes" id="UP000028185"/>
    </source>
</evidence>
<evidence type="ECO:0000259" key="1">
    <source>
        <dbReference type="Pfam" id="PF13349"/>
    </source>
</evidence>
<accession>A0A075SE40</accession>
<dbReference type="EMBL" id="CP008921">
    <property type="protein sequence ID" value="AIG43612.1"/>
    <property type="molecule type" value="Genomic_DNA"/>
</dbReference>
<name>A0A075SE40_STRSU</name>